<feature type="transmembrane region" description="Helical" evidence="1">
    <location>
        <begin position="34"/>
        <end position="58"/>
    </location>
</feature>
<evidence type="ECO:0000313" key="3">
    <source>
        <dbReference type="Proteomes" id="UP000315724"/>
    </source>
</evidence>
<keyword evidence="1" id="KW-0812">Transmembrane</keyword>
<dbReference type="AlphaFoldDB" id="A0A517QUW4"/>
<protein>
    <submittedName>
        <fullName evidence="2">Uncharacterized protein</fullName>
    </submittedName>
</protein>
<organism evidence="2 3">
    <name type="scientific">Thalassoglobus polymorphus</name>
    <dbReference type="NCBI Taxonomy" id="2527994"/>
    <lineage>
        <taxon>Bacteria</taxon>
        <taxon>Pseudomonadati</taxon>
        <taxon>Planctomycetota</taxon>
        <taxon>Planctomycetia</taxon>
        <taxon>Planctomycetales</taxon>
        <taxon>Planctomycetaceae</taxon>
        <taxon>Thalassoglobus</taxon>
    </lineage>
</organism>
<name>A0A517QUW4_9PLAN</name>
<evidence type="ECO:0000313" key="2">
    <source>
        <dbReference type="EMBL" id="QDT35391.1"/>
    </source>
</evidence>
<reference evidence="2 3" key="1">
    <citation type="submission" date="2019-02" db="EMBL/GenBank/DDBJ databases">
        <title>Deep-cultivation of Planctomycetes and their phenomic and genomic characterization uncovers novel biology.</title>
        <authorList>
            <person name="Wiegand S."/>
            <person name="Jogler M."/>
            <person name="Boedeker C."/>
            <person name="Pinto D."/>
            <person name="Vollmers J."/>
            <person name="Rivas-Marin E."/>
            <person name="Kohn T."/>
            <person name="Peeters S.H."/>
            <person name="Heuer A."/>
            <person name="Rast P."/>
            <person name="Oberbeckmann S."/>
            <person name="Bunk B."/>
            <person name="Jeske O."/>
            <person name="Meyerdierks A."/>
            <person name="Storesund J.E."/>
            <person name="Kallscheuer N."/>
            <person name="Luecker S."/>
            <person name="Lage O.M."/>
            <person name="Pohl T."/>
            <person name="Merkel B.J."/>
            <person name="Hornburger P."/>
            <person name="Mueller R.-W."/>
            <person name="Bruemmer F."/>
            <person name="Labrenz M."/>
            <person name="Spormann A.M."/>
            <person name="Op den Camp H."/>
            <person name="Overmann J."/>
            <person name="Amann R."/>
            <person name="Jetten M.S.M."/>
            <person name="Mascher T."/>
            <person name="Medema M.H."/>
            <person name="Devos D.P."/>
            <person name="Kaster A.-K."/>
            <person name="Ovreas L."/>
            <person name="Rohde M."/>
            <person name="Galperin M.Y."/>
            <person name="Jogler C."/>
        </authorList>
    </citation>
    <scope>NUCLEOTIDE SEQUENCE [LARGE SCALE GENOMIC DNA]</scope>
    <source>
        <strain evidence="2 3">Mal48</strain>
    </source>
</reference>
<keyword evidence="1" id="KW-1133">Transmembrane helix</keyword>
<dbReference type="EMBL" id="CP036267">
    <property type="protein sequence ID" value="QDT35391.1"/>
    <property type="molecule type" value="Genomic_DNA"/>
</dbReference>
<keyword evidence="3" id="KW-1185">Reference proteome</keyword>
<keyword evidence="1" id="KW-0472">Membrane</keyword>
<evidence type="ECO:0000256" key="1">
    <source>
        <dbReference type="SAM" id="Phobius"/>
    </source>
</evidence>
<gene>
    <name evidence="2" type="ORF">Mal48_46680</name>
</gene>
<sequence>MKVGGWDWVTVEATPGYEVRQPLPSLLQRITNSIFLAMMWVLRNWLGCFIGLIALLALHRNRFQLMNLLNTFRWKLGLWWRPQRALILTLNLLHQRAELTGAAPKKSKTHHQWLGEMMTRTNDINVAQSLYALRKLIDAAAYAPHSKASEKDCAQICQTCQRGCSLKWFQTEYQQSQAADDQNQVSQAERMKHVEYTGAAHHEY</sequence>
<dbReference type="Proteomes" id="UP000315724">
    <property type="component" value="Chromosome"/>
</dbReference>
<proteinExistence type="predicted"/>
<accession>A0A517QUW4</accession>
<dbReference type="KEGG" id="tpol:Mal48_46680"/>